<organism evidence="2 3">
    <name type="scientific">Hibiscus sabdariffa</name>
    <name type="common">roselle</name>
    <dbReference type="NCBI Taxonomy" id="183260"/>
    <lineage>
        <taxon>Eukaryota</taxon>
        <taxon>Viridiplantae</taxon>
        <taxon>Streptophyta</taxon>
        <taxon>Embryophyta</taxon>
        <taxon>Tracheophyta</taxon>
        <taxon>Spermatophyta</taxon>
        <taxon>Magnoliopsida</taxon>
        <taxon>eudicotyledons</taxon>
        <taxon>Gunneridae</taxon>
        <taxon>Pentapetalae</taxon>
        <taxon>rosids</taxon>
        <taxon>malvids</taxon>
        <taxon>Malvales</taxon>
        <taxon>Malvaceae</taxon>
        <taxon>Malvoideae</taxon>
        <taxon>Hibiscus</taxon>
    </lineage>
</organism>
<evidence type="ECO:0000256" key="1">
    <source>
        <dbReference type="SAM" id="SignalP"/>
    </source>
</evidence>
<proteinExistence type="predicted"/>
<reference evidence="2 3" key="1">
    <citation type="journal article" date="2024" name="G3 (Bethesda)">
        <title>Genome assembly of Hibiscus sabdariffa L. provides insights into metabolisms of medicinal natural products.</title>
        <authorList>
            <person name="Kim T."/>
        </authorList>
    </citation>
    <scope>NUCLEOTIDE SEQUENCE [LARGE SCALE GENOMIC DNA]</scope>
    <source>
        <strain evidence="2">TK-2024</strain>
        <tissue evidence="2">Old leaves</tissue>
    </source>
</reference>
<comment type="caution">
    <text evidence="2">The sequence shown here is derived from an EMBL/GenBank/DDBJ whole genome shotgun (WGS) entry which is preliminary data.</text>
</comment>
<evidence type="ECO:0000313" key="2">
    <source>
        <dbReference type="EMBL" id="KAK8526281.1"/>
    </source>
</evidence>
<dbReference type="EMBL" id="JBBPBM010000039">
    <property type="protein sequence ID" value="KAK8526281.1"/>
    <property type="molecule type" value="Genomic_DNA"/>
</dbReference>
<gene>
    <name evidence="2" type="ORF">V6N12_020759</name>
</gene>
<feature type="signal peptide" evidence="1">
    <location>
        <begin position="1"/>
        <end position="19"/>
    </location>
</feature>
<keyword evidence="3" id="KW-1185">Reference proteome</keyword>
<accession>A0ABR2CZ15</accession>
<name>A0ABR2CZ15_9ROSI</name>
<dbReference type="Proteomes" id="UP001472677">
    <property type="component" value="Unassembled WGS sequence"/>
</dbReference>
<keyword evidence="1" id="KW-0732">Signal</keyword>
<feature type="chain" id="PRO_5046779165" evidence="1">
    <location>
        <begin position="20"/>
        <end position="103"/>
    </location>
</feature>
<sequence length="103" mass="11405">MSLVYLFLILNLWILKASSLQPGSRALLRALADNNGGGTDLKDFAVELNATDFDVVLKDTPATYAVVEFFAHCWDSKILDIVFQVEDTKMSSFGWLTTIAMAN</sequence>
<protein>
    <submittedName>
        <fullName evidence="2">Uncharacterized protein</fullName>
    </submittedName>
</protein>
<evidence type="ECO:0000313" key="3">
    <source>
        <dbReference type="Proteomes" id="UP001472677"/>
    </source>
</evidence>